<gene>
    <name evidence="1" type="ORF">KUCAC02_017235</name>
</gene>
<feature type="non-terminal residue" evidence="1">
    <location>
        <position position="1"/>
    </location>
</feature>
<name>A0ACB9W206_CHAAC</name>
<protein>
    <submittedName>
        <fullName evidence="1">Uncharacterized protein</fullName>
    </submittedName>
</protein>
<feature type="non-terminal residue" evidence="1">
    <location>
        <position position="61"/>
    </location>
</feature>
<sequence>TSLPCGTDQYDPDKPGHLPGAAGRIVQSLKAHIYEQFAWLAKKAASHCSWNDVLQAMDFLQ</sequence>
<comment type="caution">
    <text evidence="1">The sequence shown here is derived from an EMBL/GenBank/DDBJ whole genome shotgun (WGS) entry which is preliminary data.</text>
</comment>
<keyword evidence="2" id="KW-1185">Reference proteome</keyword>
<dbReference type="Proteomes" id="UP001057452">
    <property type="component" value="Chromosome 20"/>
</dbReference>
<accession>A0ACB9W206</accession>
<evidence type="ECO:0000313" key="1">
    <source>
        <dbReference type="EMBL" id="KAI4806409.1"/>
    </source>
</evidence>
<proteinExistence type="predicted"/>
<evidence type="ECO:0000313" key="2">
    <source>
        <dbReference type="Proteomes" id="UP001057452"/>
    </source>
</evidence>
<dbReference type="EMBL" id="CM043804">
    <property type="protein sequence ID" value="KAI4806409.1"/>
    <property type="molecule type" value="Genomic_DNA"/>
</dbReference>
<organism evidence="1 2">
    <name type="scientific">Chaenocephalus aceratus</name>
    <name type="common">Blackfin icefish</name>
    <name type="synonym">Chaenichthys aceratus</name>
    <dbReference type="NCBI Taxonomy" id="36190"/>
    <lineage>
        <taxon>Eukaryota</taxon>
        <taxon>Metazoa</taxon>
        <taxon>Chordata</taxon>
        <taxon>Craniata</taxon>
        <taxon>Vertebrata</taxon>
        <taxon>Euteleostomi</taxon>
        <taxon>Actinopterygii</taxon>
        <taxon>Neopterygii</taxon>
        <taxon>Teleostei</taxon>
        <taxon>Neoteleostei</taxon>
        <taxon>Acanthomorphata</taxon>
        <taxon>Eupercaria</taxon>
        <taxon>Perciformes</taxon>
        <taxon>Notothenioidei</taxon>
        <taxon>Channichthyidae</taxon>
        <taxon>Chaenocephalus</taxon>
    </lineage>
</organism>
<reference evidence="1" key="1">
    <citation type="submission" date="2022-05" db="EMBL/GenBank/DDBJ databases">
        <title>Chromosome-level genome of Chaenocephalus aceratus.</title>
        <authorList>
            <person name="Park H."/>
        </authorList>
    </citation>
    <scope>NUCLEOTIDE SEQUENCE</scope>
    <source>
        <strain evidence="1">KU_202001</strain>
    </source>
</reference>